<accession>A0A7K0FWQ5</accession>
<proteinExistence type="predicted"/>
<organism evidence="1 2">
    <name type="scientific">Pedobacter petrophilus</name>
    <dbReference type="NCBI Taxonomy" id="1908241"/>
    <lineage>
        <taxon>Bacteria</taxon>
        <taxon>Pseudomonadati</taxon>
        <taxon>Bacteroidota</taxon>
        <taxon>Sphingobacteriia</taxon>
        <taxon>Sphingobacteriales</taxon>
        <taxon>Sphingobacteriaceae</taxon>
        <taxon>Pedobacter</taxon>
    </lineage>
</organism>
<dbReference type="AlphaFoldDB" id="A0A7K0FWQ5"/>
<keyword evidence="2" id="KW-1185">Reference proteome</keyword>
<gene>
    <name evidence="1" type="ORF">GJU39_03660</name>
</gene>
<dbReference type="OrthoDB" id="703951at2"/>
<comment type="caution">
    <text evidence="1">The sequence shown here is derived from an EMBL/GenBank/DDBJ whole genome shotgun (WGS) entry which is preliminary data.</text>
</comment>
<sequence>MKHIIKFLFIGIFLVSCSKTENSIENNPFNEPLIKKMRTNVFYPGSPLYNNNPDLTFNFEYDTYSRLIKKIGGDLTIPISSGNGKVFTDKIYTTLVYSGQNVTVEDFSSSADFSTVLNTKYFTLNDLNQIEKKEIANENNYLLKKQTFNYSDKHITEIKTFFPNLPYVPTDPNSYILTYLEKFDYDINGNLISSEYFRQQNGINKGERIIRTFEDYDNSINPCKRLQLLDEFFYRSLSKNNYRKYTEIHYYNEILASESTTTWSFNYDGKGQIII</sequence>
<protein>
    <recommendedName>
        <fullName evidence="3">DUF4595 domain-containing protein</fullName>
    </recommendedName>
</protein>
<dbReference type="PROSITE" id="PS51257">
    <property type="entry name" value="PROKAR_LIPOPROTEIN"/>
    <property type="match status" value="1"/>
</dbReference>
<evidence type="ECO:0000313" key="2">
    <source>
        <dbReference type="Proteomes" id="UP000487757"/>
    </source>
</evidence>
<dbReference type="RefSeq" id="WP_154279340.1">
    <property type="nucleotide sequence ID" value="NZ_JBHUJQ010000001.1"/>
</dbReference>
<evidence type="ECO:0008006" key="3">
    <source>
        <dbReference type="Google" id="ProtNLM"/>
    </source>
</evidence>
<evidence type="ECO:0000313" key="1">
    <source>
        <dbReference type="EMBL" id="MRX75176.1"/>
    </source>
</evidence>
<name>A0A7K0FWQ5_9SPHI</name>
<dbReference type="Proteomes" id="UP000487757">
    <property type="component" value="Unassembled WGS sequence"/>
</dbReference>
<reference evidence="1 2" key="1">
    <citation type="submission" date="2019-11" db="EMBL/GenBank/DDBJ databases">
        <title>Pedobacter petrophilus genome.</title>
        <authorList>
            <person name="Feldbauer M.J."/>
            <person name="Newman J.D."/>
        </authorList>
    </citation>
    <scope>NUCLEOTIDE SEQUENCE [LARGE SCALE GENOMIC DNA]</scope>
    <source>
        <strain evidence="1 2">LMG 29686</strain>
    </source>
</reference>
<dbReference type="EMBL" id="WKKH01000004">
    <property type="protein sequence ID" value="MRX75176.1"/>
    <property type="molecule type" value="Genomic_DNA"/>
</dbReference>